<keyword evidence="1" id="KW-0472">Membrane</keyword>
<comment type="caution">
    <text evidence="3">The sequence shown here is derived from an EMBL/GenBank/DDBJ whole genome shotgun (WGS) entry which is preliminary data.</text>
</comment>
<gene>
    <name evidence="2" type="ORF">STRMA_1344</name>
    <name evidence="3" type="ORF">STRMA_1346</name>
</gene>
<dbReference type="Proteomes" id="UP000003573">
    <property type="component" value="Unassembled WGS sequence"/>
</dbReference>
<evidence type="ECO:0000313" key="4">
    <source>
        <dbReference type="Proteomes" id="UP000003573"/>
    </source>
</evidence>
<dbReference type="EMBL" id="AEUW02000001">
    <property type="protein sequence ID" value="EHJ53065.1"/>
    <property type="molecule type" value="Genomic_DNA"/>
</dbReference>
<feature type="transmembrane region" description="Helical" evidence="1">
    <location>
        <begin position="24"/>
        <end position="45"/>
    </location>
</feature>
<evidence type="ECO:0000313" key="3">
    <source>
        <dbReference type="EMBL" id="EHJ53065.1"/>
    </source>
</evidence>
<reference evidence="3 4" key="1">
    <citation type="journal article" date="2014" name="Int. J. Syst. Evol. Microbiol.">
        <title>Phylogenomics and the dynamic genome evolution of the genus Streptococcus.</title>
        <authorList>
            <consortium name="The Broad Institute Genome Sequencing Platform"/>
            <person name="Richards V.P."/>
            <person name="Palmer S.R."/>
            <person name="Pavinski Bitar P.D."/>
            <person name="Qin X."/>
            <person name="Weinstock G.M."/>
            <person name="Highlander S.K."/>
            <person name="Town C.D."/>
            <person name="Burne R.A."/>
            <person name="Stanhope M.J."/>
        </authorList>
    </citation>
    <scope>NUCLEOTIDE SEQUENCE [LARGE SCALE GENOMIC DNA]</scope>
    <source>
        <strain evidence="3 4">NCTC 11558</strain>
    </source>
</reference>
<dbReference type="InterPro" id="IPR023991">
    <property type="entry name" value="Bacteriocin_IIb_lactobn/cerein"/>
</dbReference>
<evidence type="ECO:0000256" key="1">
    <source>
        <dbReference type="SAM" id="Phobius"/>
    </source>
</evidence>
<accession>G5JUW1</accession>
<evidence type="ECO:0000313" key="2">
    <source>
        <dbReference type="EMBL" id="EHJ52610.1"/>
    </source>
</evidence>
<organism evidence="3 4">
    <name type="scientific">Streptococcus macacae NCTC 11558</name>
    <dbReference type="NCBI Taxonomy" id="764298"/>
    <lineage>
        <taxon>Bacteria</taxon>
        <taxon>Bacillati</taxon>
        <taxon>Bacillota</taxon>
        <taxon>Bacilli</taxon>
        <taxon>Lactobacillales</taxon>
        <taxon>Streptococcaceae</taxon>
        <taxon>Streptococcus</taxon>
    </lineage>
</organism>
<protein>
    <submittedName>
        <fullName evidence="3">Class IIb bacteriocin, lactobin A/cerein 7B family</fullName>
    </submittedName>
</protein>
<dbReference type="AlphaFoldDB" id="G5JUW1"/>
<proteinExistence type="predicted"/>
<keyword evidence="1" id="KW-1133">Transmembrane helix</keyword>
<keyword evidence="1" id="KW-0812">Transmembrane</keyword>
<keyword evidence="4" id="KW-1185">Reference proteome</keyword>
<dbReference type="EMBL" id="AEUW02000001">
    <property type="protein sequence ID" value="EHJ52610.1"/>
    <property type="molecule type" value="Genomic_DNA"/>
</dbReference>
<dbReference type="RefSeq" id="WP_003080849.1">
    <property type="nucleotide sequence ID" value="NZ_AEUW02000001.1"/>
</dbReference>
<sequence length="54" mass="5717">MTTSITNYAEMTDDELMDVNGGEVLAAIGTGIAAVTLVYGAGYAVGKAYYYYTH</sequence>
<name>G5JUW1_9STRE</name>
<dbReference type="NCBIfam" id="TIGR03949">
    <property type="entry name" value="bact_IIb_cerein"/>
    <property type="match status" value="1"/>
</dbReference>